<feature type="compositionally biased region" description="Low complexity" evidence="5">
    <location>
        <begin position="94"/>
        <end position="110"/>
    </location>
</feature>
<dbReference type="PROSITE" id="PS51886">
    <property type="entry name" value="TLDC"/>
    <property type="match status" value="1"/>
</dbReference>
<dbReference type="OrthoDB" id="26679at2759"/>
<reference evidence="7" key="1">
    <citation type="journal article" date="2014" name="Genome Announc.">
        <title>De novo whole-genome sequence and genome annotation of Lichtheimia ramosa.</title>
        <authorList>
            <person name="Linde J."/>
            <person name="Schwartze V."/>
            <person name="Binder U."/>
            <person name="Lass-Florl C."/>
            <person name="Voigt K."/>
            <person name="Horn F."/>
        </authorList>
    </citation>
    <scope>NUCLEOTIDE SEQUENCE</scope>
    <source>
        <strain evidence="7">JMRC FSU:6197</strain>
    </source>
</reference>
<dbReference type="PANTHER" id="PTHR23354:SF62">
    <property type="entry name" value="MUSTARD, ISOFORM V"/>
    <property type="match status" value="1"/>
</dbReference>
<dbReference type="PANTHER" id="PTHR23354">
    <property type="entry name" value="NUCLEOLAR PROTEIN 7/ESTROGEN RECEPTOR COACTIVATOR-RELATED"/>
    <property type="match status" value="1"/>
</dbReference>
<dbReference type="Pfam" id="PF07534">
    <property type="entry name" value="TLD"/>
    <property type="match status" value="1"/>
</dbReference>
<feature type="region of interest" description="Disordered" evidence="5">
    <location>
        <begin position="42"/>
        <end position="145"/>
    </location>
</feature>
<dbReference type="SMART" id="SM00584">
    <property type="entry name" value="TLDc"/>
    <property type="match status" value="1"/>
</dbReference>
<feature type="compositionally biased region" description="Polar residues" evidence="5">
    <location>
        <begin position="58"/>
        <end position="77"/>
    </location>
</feature>
<dbReference type="GO" id="GO:0005634">
    <property type="term" value="C:nucleus"/>
    <property type="evidence" value="ECO:0007669"/>
    <property type="project" value="TreeGrafter"/>
</dbReference>
<dbReference type="EMBL" id="LK023346">
    <property type="protein sequence ID" value="CDS11302.1"/>
    <property type="molecule type" value="Genomic_DNA"/>
</dbReference>
<proteinExistence type="inferred from homology"/>
<evidence type="ECO:0000313" key="7">
    <source>
        <dbReference type="EMBL" id="CDS11302.1"/>
    </source>
</evidence>
<dbReference type="GO" id="GO:0006979">
    <property type="term" value="P:response to oxidative stress"/>
    <property type="evidence" value="ECO:0007669"/>
    <property type="project" value="TreeGrafter"/>
</dbReference>
<comment type="similarity">
    <text evidence="2">Belongs to the OXR1 family.</text>
</comment>
<comment type="subcellular location">
    <subcellularLocation>
        <location evidence="1">Mitochondrion</location>
    </subcellularLocation>
</comment>
<dbReference type="InterPro" id="IPR006571">
    <property type="entry name" value="TLDc_dom"/>
</dbReference>
<evidence type="ECO:0000256" key="1">
    <source>
        <dbReference type="ARBA" id="ARBA00004173"/>
    </source>
</evidence>
<name>A0A077WWV6_9FUNG</name>
<gene>
    <name evidence="7" type="ORF">LRAMOSA03565</name>
</gene>
<evidence type="ECO:0000256" key="5">
    <source>
        <dbReference type="SAM" id="MobiDB-lite"/>
    </source>
</evidence>
<sequence>MMKAVGTLPCLLFPSVNDAHNVVLDTSPIQCTNFYYFNTSTTFDDDELPPSEKDEQSDGSGNSTLCRQPRTSSSNLSRHLLQQDKTRRKKLKRSSTTASILNSLMSTSSSSDEEEGENKHQHGIGRQKNAHNNDKNRRPLVTRKTTHDIVQYRPVKLTQRDANTMSCLDTRMAETLRLFLPRRLSVAHEWRLLYSMDQHGSSLQTLFHNVQKHLGPCLLVIQTTDEEVFGGYLSEPLHMESRYYGSGECFLWRMDMQSGNPRPLVYRWAGKNDYLIYSDRNYLSLGGGDGKVGLWLHGDLLHGHTEPCATFENEPLADHTTFECLALEIWGFKF</sequence>
<feature type="domain" description="TLDc" evidence="6">
    <location>
        <begin position="166"/>
        <end position="333"/>
    </location>
</feature>
<protein>
    <recommendedName>
        <fullName evidence="4">Oxidation resistance protein 1</fullName>
    </recommendedName>
</protein>
<organism evidence="7">
    <name type="scientific">Lichtheimia ramosa</name>
    <dbReference type="NCBI Taxonomy" id="688394"/>
    <lineage>
        <taxon>Eukaryota</taxon>
        <taxon>Fungi</taxon>
        <taxon>Fungi incertae sedis</taxon>
        <taxon>Mucoromycota</taxon>
        <taxon>Mucoromycotina</taxon>
        <taxon>Mucoromycetes</taxon>
        <taxon>Mucorales</taxon>
        <taxon>Lichtheimiaceae</taxon>
        <taxon>Lichtheimia</taxon>
    </lineage>
</organism>
<evidence type="ECO:0000259" key="6">
    <source>
        <dbReference type="PROSITE" id="PS51886"/>
    </source>
</evidence>
<dbReference type="GO" id="GO:0005739">
    <property type="term" value="C:mitochondrion"/>
    <property type="evidence" value="ECO:0007669"/>
    <property type="project" value="UniProtKB-SubCell"/>
</dbReference>
<evidence type="ECO:0000256" key="4">
    <source>
        <dbReference type="ARBA" id="ARBA00040604"/>
    </source>
</evidence>
<dbReference type="AlphaFoldDB" id="A0A077WWV6"/>
<evidence type="ECO:0000256" key="3">
    <source>
        <dbReference type="ARBA" id="ARBA00023128"/>
    </source>
</evidence>
<evidence type="ECO:0000256" key="2">
    <source>
        <dbReference type="ARBA" id="ARBA00009540"/>
    </source>
</evidence>
<accession>A0A077WWV6</accession>
<keyword evidence="3" id="KW-0496">Mitochondrion</keyword>